<dbReference type="Gene3D" id="1.10.10.10">
    <property type="entry name" value="Winged helix-like DNA-binding domain superfamily/Winged helix DNA-binding domain"/>
    <property type="match status" value="1"/>
</dbReference>
<dbReference type="InterPro" id="IPR000792">
    <property type="entry name" value="Tscrpt_reg_LuxR_C"/>
</dbReference>
<keyword evidence="6" id="KW-1185">Reference proteome</keyword>
<feature type="domain" description="HTH luxR-type" evidence="4">
    <location>
        <begin position="559"/>
        <end position="616"/>
    </location>
</feature>
<dbReference type="GO" id="GO:0003677">
    <property type="term" value="F:DNA binding"/>
    <property type="evidence" value="ECO:0007669"/>
    <property type="project" value="InterPro"/>
</dbReference>
<gene>
    <name evidence="5" type="ORF">GGR42_000989</name>
</gene>
<feature type="coiled-coil region" evidence="2">
    <location>
        <begin position="460"/>
        <end position="513"/>
    </location>
</feature>
<dbReference type="Proteomes" id="UP000590442">
    <property type="component" value="Unassembled WGS sequence"/>
</dbReference>
<keyword evidence="3" id="KW-1133">Transmembrane helix</keyword>
<keyword evidence="3" id="KW-0472">Membrane</keyword>
<feature type="transmembrane region" description="Helical" evidence="3">
    <location>
        <begin position="445"/>
        <end position="461"/>
    </location>
</feature>
<dbReference type="AlphaFoldDB" id="A0A846QTH5"/>
<dbReference type="InterPro" id="IPR019734">
    <property type="entry name" value="TPR_rpt"/>
</dbReference>
<evidence type="ECO:0000256" key="3">
    <source>
        <dbReference type="SAM" id="Phobius"/>
    </source>
</evidence>
<sequence length="619" mass="71657">MKSIPKTSSFFSLFLIINLSAQDNKKLDSLSNQYNMLANSKEKVETAERIFVETRRTHKDLALSYLHKGLSISRKISYLEGEAMALKNLGFYYSNYRESDSVPFYFEKAISLFEKIKNKKEKFKSLLEWTRLENLEGNFDKALRFSKQCIALAQELENGEMISDAFQRKSTIHLDKGEYKLATEALITASRVLDTLKEKKPLKKAIVVVGIGRTEVLGENYSASLSHLQEGLETFKEHKDARWQAITYMELGSAYYHLEDYEKSLENYNRSLEISKEQKWQDFEAANLGNIGAVYMEQKDYKRALQYFFRGNEISIVRGSINNQIINYNDIASTYYLMGNFYKALENYNHAVQLADSIQSIDNLSDALSERANTYEKMGAFQKSIADLKASQKLKDSIFNENKSKQIEKLKTQYETEKKEQQIVLQEQEITVLQQKASISNLQKLLMGIGLLLSLLGFYALRQKMKRNKLEKEKVDAELEFKKKELTTHALHLAKKNETLESLKQKAEELKLNTDSKKGYTQLISTINFDLQDDNNWENFSKYFEEVHKDFNSNVKIKYPEVTSNELRLMALLKMNLSSKEIANILNISQEGIKKARYRLRKKLDITSEDSLQDLVLAL</sequence>
<feature type="repeat" description="TPR" evidence="1">
    <location>
        <begin position="245"/>
        <end position="278"/>
    </location>
</feature>
<keyword evidence="2" id="KW-0175">Coiled coil</keyword>
<evidence type="ECO:0000256" key="1">
    <source>
        <dbReference type="PROSITE-ProRule" id="PRU00339"/>
    </source>
</evidence>
<dbReference type="SUPFAM" id="SSF48452">
    <property type="entry name" value="TPR-like"/>
    <property type="match status" value="2"/>
</dbReference>
<evidence type="ECO:0000313" key="5">
    <source>
        <dbReference type="EMBL" id="NJB70527.1"/>
    </source>
</evidence>
<feature type="repeat" description="TPR" evidence="1">
    <location>
        <begin position="325"/>
        <end position="358"/>
    </location>
</feature>
<dbReference type="InterPro" id="IPR016032">
    <property type="entry name" value="Sig_transdc_resp-reg_C-effctor"/>
</dbReference>
<dbReference type="SUPFAM" id="SSF46894">
    <property type="entry name" value="C-terminal effector domain of the bipartite response regulators"/>
    <property type="match status" value="1"/>
</dbReference>
<evidence type="ECO:0000259" key="4">
    <source>
        <dbReference type="SMART" id="SM00421"/>
    </source>
</evidence>
<dbReference type="Pfam" id="PF13424">
    <property type="entry name" value="TPR_12"/>
    <property type="match status" value="1"/>
</dbReference>
<dbReference type="PROSITE" id="PS50005">
    <property type="entry name" value="TPR"/>
    <property type="match status" value="2"/>
</dbReference>
<dbReference type="InterPro" id="IPR036388">
    <property type="entry name" value="WH-like_DNA-bd_sf"/>
</dbReference>
<dbReference type="RefSeq" id="WP_167961406.1">
    <property type="nucleotide sequence ID" value="NZ_JAATJJ010000001.1"/>
</dbReference>
<accession>A0A846QTH5</accession>
<keyword evidence="3" id="KW-0812">Transmembrane</keyword>
<dbReference type="SMART" id="SM00421">
    <property type="entry name" value="HTH_LUXR"/>
    <property type="match status" value="1"/>
</dbReference>
<dbReference type="Pfam" id="PF13181">
    <property type="entry name" value="TPR_8"/>
    <property type="match status" value="1"/>
</dbReference>
<dbReference type="InterPro" id="IPR011990">
    <property type="entry name" value="TPR-like_helical_dom_sf"/>
</dbReference>
<evidence type="ECO:0000256" key="2">
    <source>
        <dbReference type="SAM" id="Coils"/>
    </source>
</evidence>
<reference evidence="5 6" key="1">
    <citation type="submission" date="2020-03" db="EMBL/GenBank/DDBJ databases">
        <title>Genomic Encyclopedia of Type Strains, Phase IV (KMG-IV): sequencing the most valuable type-strain genomes for metagenomic binning, comparative biology and taxonomic classification.</title>
        <authorList>
            <person name="Goeker M."/>
        </authorList>
    </citation>
    <scope>NUCLEOTIDE SEQUENCE [LARGE SCALE GENOMIC DNA]</scope>
    <source>
        <strain evidence="5 6">DSM 29762</strain>
    </source>
</reference>
<name>A0A846QTH5_9FLAO</name>
<evidence type="ECO:0000313" key="6">
    <source>
        <dbReference type="Proteomes" id="UP000590442"/>
    </source>
</evidence>
<dbReference type="SMART" id="SM00028">
    <property type="entry name" value="TPR"/>
    <property type="match status" value="8"/>
</dbReference>
<protein>
    <submittedName>
        <fullName evidence="5">Tetratricopeptide (TPR) repeat protein</fullName>
    </submittedName>
</protein>
<comment type="caution">
    <text evidence="5">The sequence shown here is derived from an EMBL/GenBank/DDBJ whole genome shotgun (WGS) entry which is preliminary data.</text>
</comment>
<keyword evidence="1" id="KW-0802">TPR repeat</keyword>
<feature type="coiled-coil region" evidence="2">
    <location>
        <begin position="400"/>
        <end position="436"/>
    </location>
</feature>
<dbReference type="Gene3D" id="1.25.40.10">
    <property type="entry name" value="Tetratricopeptide repeat domain"/>
    <property type="match status" value="3"/>
</dbReference>
<dbReference type="PROSITE" id="PS50293">
    <property type="entry name" value="TPR_REGION"/>
    <property type="match status" value="1"/>
</dbReference>
<proteinExistence type="predicted"/>
<organism evidence="5 6">
    <name type="scientific">Saonia flava</name>
    <dbReference type="NCBI Taxonomy" id="523696"/>
    <lineage>
        <taxon>Bacteria</taxon>
        <taxon>Pseudomonadati</taxon>
        <taxon>Bacteroidota</taxon>
        <taxon>Flavobacteriia</taxon>
        <taxon>Flavobacteriales</taxon>
        <taxon>Flavobacteriaceae</taxon>
        <taxon>Saonia</taxon>
    </lineage>
</organism>
<dbReference type="GO" id="GO:0006355">
    <property type="term" value="P:regulation of DNA-templated transcription"/>
    <property type="evidence" value="ECO:0007669"/>
    <property type="project" value="InterPro"/>
</dbReference>
<dbReference type="PANTHER" id="PTHR10098">
    <property type="entry name" value="RAPSYN-RELATED"/>
    <property type="match status" value="1"/>
</dbReference>
<dbReference type="EMBL" id="JAATJJ010000001">
    <property type="protein sequence ID" value="NJB70527.1"/>
    <property type="molecule type" value="Genomic_DNA"/>
</dbReference>